<gene>
    <name evidence="1" type="ORF">MTR67_002263</name>
</gene>
<dbReference type="Proteomes" id="UP001234989">
    <property type="component" value="Chromosome 1"/>
</dbReference>
<reference evidence="1" key="1">
    <citation type="submission" date="2023-08" db="EMBL/GenBank/DDBJ databases">
        <title>A de novo genome assembly of Solanum verrucosum Schlechtendal, a Mexican diploid species geographically isolated from the other diploid A-genome species in potato relatives.</title>
        <authorList>
            <person name="Hosaka K."/>
        </authorList>
    </citation>
    <scope>NUCLEOTIDE SEQUENCE</scope>
    <source>
        <tissue evidence="1">Young leaves</tissue>
    </source>
</reference>
<proteinExistence type="predicted"/>
<accession>A0AAF0PPL9</accession>
<sequence length="61" mass="6835">MCLEGACPRRGLAPPREKCLVGVVDVSQTLLSQSLISRNLWEHLRVANLFPDEICENKTQV</sequence>
<evidence type="ECO:0000313" key="2">
    <source>
        <dbReference type="Proteomes" id="UP001234989"/>
    </source>
</evidence>
<organism evidence="1 2">
    <name type="scientific">Solanum verrucosum</name>
    <dbReference type="NCBI Taxonomy" id="315347"/>
    <lineage>
        <taxon>Eukaryota</taxon>
        <taxon>Viridiplantae</taxon>
        <taxon>Streptophyta</taxon>
        <taxon>Embryophyta</taxon>
        <taxon>Tracheophyta</taxon>
        <taxon>Spermatophyta</taxon>
        <taxon>Magnoliopsida</taxon>
        <taxon>eudicotyledons</taxon>
        <taxon>Gunneridae</taxon>
        <taxon>Pentapetalae</taxon>
        <taxon>asterids</taxon>
        <taxon>lamiids</taxon>
        <taxon>Solanales</taxon>
        <taxon>Solanaceae</taxon>
        <taxon>Solanoideae</taxon>
        <taxon>Solaneae</taxon>
        <taxon>Solanum</taxon>
    </lineage>
</organism>
<keyword evidence="2" id="KW-1185">Reference proteome</keyword>
<dbReference type="AlphaFoldDB" id="A0AAF0PPL9"/>
<dbReference type="EMBL" id="CP133612">
    <property type="protein sequence ID" value="WMV08878.1"/>
    <property type="molecule type" value="Genomic_DNA"/>
</dbReference>
<evidence type="ECO:0000313" key="1">
    <source>
        <dbReference type="EMBL" id="WMV08878.1"/>
    </source>
</evidence>
<protein>
    <submittedName>
        <fullName evidence="1">Uncharacterized protein</fullName>
    </submittedName>
</protein>
<name>A0AAF0PPL9_SOLVR</name>